<dbReference type="Pfam" id="PF11709">
    <property type="entry name" value="Mit_ribos_Mrp51"/>
    <property type="match status" value="1"/>
</dbReference>
<dbReference type="OrthoDB" id="3913595at2759"/>
<dbReference type="GO" id="GO:0005763">
    <property type="term" value="C:mitochondrial small ribosomal subunit"/>
    <property type="evidence" value="ECO:0007669"/>
    <property type="project" value="TreeGrafter"/>
</dbReference>
<accession>A0A6A5U911</accession>
<feature type="region of interest" description="Disordered" evidence="1">
    <location>
        <begin position="173"/>
        <end position="203"/>
    </location>
</feature>
<feature type="compositionally biased region" description="Basic and acidic residues" evidence="1">
    <location>
        <begin position="173"/>
        <end position="182"/>
    </location>
</feature>
<feature type="compositionally biased region" description="Basic and acidic residues" evidence="1">
    <location>
        <begin position="544"/>
        <end position="562"/>
    </location>
</feature>
<protein>
    <submittedName>
        <fullName evidence="2">Uncharacterized protein</fullName>
    </submittedName>
</protein>
<feature type="region of interest" description="Disordered" evidence="1">
    <location>
        <begin position="529"/>
        <end position="562"/>
    </location>
</feature>
<dbReference type="PANTHER" id="PTHR28058:SF1">
    <property type="entry name" value="SMALL RIBOSOMAL SUBUNIT PROTEIN BS1M"/>
    <property type="match status" value="1"/>
</dbReference>
<dbReference type="GO" id="GO:0003735">
    <property type="term" value="F:structural constituent of ribosome"/>
    <property type="evidence" value="ECO:0007669"/>
    <property type="project" value="TreeGrafter"/>
</dbReference>
<dbReference type="EMBL" id="ML976982">
    <property type="protein sequence ID" value="KAF1960820.1"/>
    <property type="molecule type" value="Genomic_DNA"/>
</dbReference>
<dbReference type="AlphaFoldDB" id="A0A6A5U911"/>
<dbReference type="Proteomes" id="UP000800035">
    <property type="component" value="Unassembled WGS sequence"/>
</dbReference>
<evidence type="ECO:0000256" key="1">
    <source>
        <dbReference type="SAM" id="MobiDB-lite"/>
    </source>
</evidence>
<dbReference type="GO" id="GO:0070124">
    <property type="term" value="P:mitochondrial translational initiation"/>
    <property type="evidence" value="ECO:0007669"/>
    <property type="project" value="TreeGrafter"/>
</dbReference>
<feature type="region of interest" description="Disordered" evidence="1">
    <location>
        <begin position="21"/>
        <end position="48"/>
    </location>
</feature>
<sequence>MALRRQNLSPTASLLRNSRLFSLPNPLPRPSVGETFGSGTQKTSDSATLPYPTHQAIATTPTSLARGDWGLKRAIPSRSRIVQTSNPVLQVKQLDTIEHVTDYDSAADHVRTRQKWEELGIPMMRGMGAMREQGLTNIAPNGAFEHRSDVTSYEEDEGLDEAAKILETIKESLKSNREERSQARRAKKKDPNAPDASFVPYSLPLPDPARHNMRRWKYEGPWLPGMNADEFNDYVAKQLHTRRKEFQQVLTQYVKNEIYTMRQNASRNSQALPLDQAEAEETLMQEEKQWSNISTADIAAGIKTLRQEAAIDPLKSKLFQRLIVPFLRLPNLRFKNIAFNENSTKNDIEQYRFDDETTPLSTHPSGGLGYLRTNSYMYNHALLGPQAQHEPVTSRVVQPTDGPGKINTKARLGVAGFVTLDSELKTYRDTGNVRKNTDIFDHITVGGPKVEVLPQFASVSPDGRIHMKVQKTWGAEVLVKKGQLDDKPPARTQVDAEPLNDLFSKGAEGRTLGANSEQARSVEKMIQGFARGRDDEGQDGWEEGESRRGLAEALREERDAPR</sequence>
<reference evidence="2" key="1">
    <citation type="journal article" date="2020" name="Stud. Mycol.">
        <title>101 Dothideomycetes genomes: a test case for predicting lifestyles and emergence of pathogens.</title>
        <authorList>
            <person name="Haridas S."/>
            <person name="Albert R."/>
            <person name="Binder M."/>
            <person name="Bloem J."/>
            <person name="Labutti K."/>
            <person name="Salamov A."/>
            <person name="Andreopoulos B."/>
            <person name="Baker S."/>
            <person name="Barry K."/>
            <person name="Bills G."/>
            <person name="Bluhm B."/>
            <person name="Cannon C."/>
            <person name="Castanera R."/>
            <person name="Culley D."/>
            <person name="Daum C."/>
            <person name="Ezra D."/>
            <person name="Gonzalez J."/>
            <person name="Henrissat B."/>
            <person name="Kuo A."/>
            <person name="Liang C."/>
            <person name="Lipzen A."/>
            <person name="Lutzoni F."/>
            <person name="Magnuson J."/>
            <person name="Mondo S."/>
            <person name="Nolan M."/>
            <person name="Ohm R."/>
            <person name="Pangilinan J."/>
            <person name="Park H.-J."/>
            <person name="Ramirez L."/>
            <person name="Alfaro M."/>
            <person name="Sun H."/>
            <person name="Tritt A."/>
            <person name="Yoshinaga Y."/>
            <person name="Zwiers L.-H."/>
            <person name="Turgeon B."/>
            <person name="Goodwin S."/>
            <person name="Spatafora J."/>
            <person name="Crous P."/>
            <person name="Grigoriev I."/>
        </authorList>
    </citation>
    <scope>NUCLEOTIDE SEQUENCE</scope>
    <source>
        <strain evidence="2">CBS 675.92</strain>
    </source>
</reference>
<organism evidence="2 3">
    <name type="scientific">Byssothecium circinans</name>
    <dbReference type="NCBI Taxonomy" id="147558"/>
    <lineage>
        <taxon>Eukaryota</taxon>
        <taxon>Fungi</taxon>
        <taxon>Dikarya</taxon>
        <taxon>Ascomycota</taxon>
        <taxon>Pezizomycotina</taxon>
        <taxon>Dothideomycetes</taxon>
        <taxon>Pleosporomycetidae</taxon>
        <taxon>Pleosporales</taxon>
        <taxon>Massarineae</taxon>
        <taxon>Massarinaceae</taxon>
        <taxon>Byssothecium</taxon>
    </lineage>
</organism>
<dbReference type="PANTHER" id="PTHR28058">
    <property type="entry name" value="37S RIBOSOMAL PROTEIN MRP51, MITOCHONDRIAL"/>
    <property type="match status" value="1"/>
</dbReference>
<dbReference type="InterPro" id="IPR016712">
    <property type="entry name" value="Rbsml_bS1m-like"/>
</dbReference>
<name>A0A6A5U911_9PLEO</name>
<keyword evidence="3" id="KW-1185">Reference proteome</keyword>
<evidence type="ECO:0000313" key="2">
    <source>
        <dbReference type="EMBL" id="KAF1960820.1"/>
    </source>
</evidence>
<evidence type="ECO:0000313" key="3">
    <source>
        <dbReference type="Proteomes" id="UP000800035"/>
    </source>
</evidence>
<gene>
    <name evidence="2" type="ORF">CC80DRAFT_264957</name>
</gene>
<proteinExistence type="predicted"/>
<feature type="compositionally biased region" description="Polar residues" evidence="1">
    <location>
        <begin position="37"/>
        <end position="47"/>
    </location>
</feature>